<dbReference type="AlphaFoldDB" id="A0A7J7ZN58"/>
<keyword evidence="4 13" id="KW-0716">Sensory transduction</keyword>
<keyword evidence="8 13" id="KW-0472">Membrane</keyword>
<dbReference type="PANTHER" id="PTHR11394:SF70">
    <property type="entry name" value="TASTE RECEPTOR TYPE 2 MEMBER 42"/>
    <property type="match status" value="1"/>
</dbReference>
<evidence type="ECO:0000256" key="6">
    <source>
        <dbReference type="ARBA" id="ARBA00022989"/>
    </source>
</evidence>
<dbReference type="Gene3D" id="1.20.1070.10">
    <property type="entry name" value="Rhodopsin 7-helix transmembrane proteins"/>
    <property type="match status" value="1"/>
</dbReference>
<evidence type="ECO:0000256" key="2">
    <source>
        <dbReference type="ARBA" id="ARBA00007376"/>
    </source>
</evidence>
<evidence type="ECO:0000256" key="1">
    <source>
        <dbReference type="ARBA" id="ARBA00004141"/>
    </source>
</evidence>
<sequence length="332" mass="38646">MSTGLEIIFLILSTAAFLIGMLGNVFIGLVNCSEWVKNQNISLADFIFTCLAISRVSQLLVLLFESLLMEQYLDLFSSHNLAKPITLLWRITNHLTTWLATCLSIFYLLKIAHFSHSLFLWLKWRMNRVILAIFVFSFIFLAFDFLLLESFNDIFLNSYIHDNNLTLYIEESKTLYFETLILLSLTCLFPIALSLTSMVLLFLSLVRHIRNLQLNSMGSRDSSTEAHKRAIKMVMSFLFLFILHFFSTQVVNWIFVMFPKHMVVKFISLLVYVFPSSHSFLLILGNSKLRQTALKVLWHLKSSLRRENLLYLCRQISQSLFKDSTLRGNFED</sequence>
<feature type="transmembrane region" description="Helical" evidence="14">
    <location>
        <begin position="129"/>
        <end position="148"/>
    </location>
</feature>
<dbReference type="CDD" id="cd15024">
    <property type="entry name" value="7tm_TAS2R42"/>
    <property type="match status" value="1"/>
</dbReference>
<proteinExistence type="inferred from homology"/>
<dbReference type="GO" id="GO:0016020">
    <property type="term" value="C:membrane"/>
    <property type="evidence" value="ECO:0007669"/>
    <property type="project" value="UniProtKB-SubCell"/>
</dbReference>
<dbReference type="GO" id="GO:0033038">
    <property type="term" value="F:bitter taste receptor activity"/>
    <property type="evidence" value="ECO:0007669"/>
    <property type="project" value="InterPro"/>
</dbReference>
<dbReference type="SUPFAM" id="SSF81321">
    <property type="entry name" value="Family A G protein-coupled receptor-like"/>
    <property type="match status" value="1"/>
</dbReference>
<dbReference type="Pfam" id="PF05296">
    <property type="entry name" value="TAS2R"/>
    <property type="match status" value="1"/>
</dbReference>
<evidence type="ECO:0000256" key="10">
    <source>
        <dbReference type="ARBA" id="ARBA00023224"/>
    </source>
</evidence>
<dbReference type="Proteomes" id="UP000558488">
    <property type="component" value="Unassembled WGS sequence"/>
</dbReference>
<keyword evidence="5 13" id="KW-0812">Transmembrane</keyword>
<dbReference type="PANTHER" id="PTHR11394">
    <property type="entry name" value="TASTE RECEPTOR TYPE 2"/>
    <property type="match status" value="1"/>
</dbReference>
<evidence type="ECO:0000313" key="16">
    <source>
        <dbReference type="Proteomes" id="UP000558488"/>
    </source>
</evidence>
<gene>
    <name evidence="15" type="ORF">mPipKuh1_017080</name>
</gene>
<evidence type="ECO:0000256" key="9">
    <source>
        <dbReference type="ARBA" id="ARBA00023170"/>
    </source>
</evidence>
<feature type="transmembrane region" description="Helical" evidence="14">
    <location>
        <begin position="262"/>
        <end position="285"/>
    </location>
</feature>
<evidence type="ECO:0000313" key="15">
    <source>
        <dbReference type="EMBL" id="KAF6375519.1"/>
    </source>
</evidence>
<feature type="transmembrane region" description="Helical" evidence="14">
    <location>
        <begin position="87"/>
        <end position="109"/>
    </location>
</feature>
<keyword evidence="10 13" id="KW-0807">Transducer</keyword>
<feature type="transmembrane region" description="Helical" evidence="14">
    <location>
        <begin position="6"/>
        <end position="31"/>
    </location>
</feature>
<accession>A0A7J7ZN58</accession>
<keyword evidence="7 13" id="KW-0297">G-protein coupled receptor</keyword>
<reference evidence="15 16" key="1">
    <citation type="journal article" date="2020" name="Nature">
        <title>Six reference-quality genomes reveal evolution of bat adaptations.</title>
        <authorList>
            <person name="Jebb D."/>
            <person name="Huang Z."/>
            <person name="Pippel M."/>
            <person name="Hughes G.M."/>
            <person name="Lavrichenko K."/>
            <person name="Devanna P."/>
            <person name="Winkler S."/>
            <person name="Jermiin L.S."/>
            <person name="Skirmuntt E.C."/>
            <person name="Katzourakis A."/>
            <person name="Burkitt-Gray L."/>
            <person name="Ray D.A."/>
            <person name="Sullivan K.A.M."/>
            <person name="Roscito J.G."/>
            <person name="Kirilenko B.M."/>
            <person name="Davalos L.M."/>
            <person name="Corthals A.P."/>
            <person name="Power M.L."/>
            <person name="Jones G."/>
            <person name="Ransome R.D."/>
            <person name="Dechmann D.K.N."/>
            <person name="Locatelli A.G."/>
            <person name="Puechmaille S.J."/>
            <person name="Fedrigo O."/>
            <person name="Jarvis E.D."/>
            <person name="Hiller M."/>
            <person name="Vernes S.C."/>
            <person name="Myers E.W."/>
            <person name="Teeling E.C."/>
        </authorList>
    </citation>
    <scope>NUCLEOTIDE SEQUENCE [LARGE SCALE GENOMIC DNA]</scope>
    <source>
        <strain evidence="15">MPipKuh1</strain>
        <tissue evidence="15">Flight muscle</tissue>
    </source>
</reference>
<dbReference type="GO" id="GO:0004930">
    <property type="term" value="F:G protein-coupled receptor activity"/>
    <property type="evidence" value="ECO:0007669"/>
    <property type="project" value="UniProtKB-KW"/>
</dbReference>
<dbReference type="InterPro" id="IPR007960">
    <property type="entry name" value="TAS2R"/>
</dbReference>
<comment type="similarity">
    <text evidence="2 12">Belongs to the G-protein coupled receptor T2R family.</text>
</comment>
<evidence type="ECO:0000256" key="12">
    <source>
        <dbReference type="RuleBase" id="RU004423"/>
    </source>
</evidence>
<evidence type="ECO:0000256" key="8">
    <source>
        <dbReference type="ARBA" id="ARBA00023136"/>
    </source>
</evidence>
<keyword evidence="6 14" id="KW-1133">Transmembrane helix</keyword>
<protein>
    <recommendedName>
        <fullName evidence="13">Taste receptor type 2</fullName>
    </recommendedName>
</protein>
<name>A0A7J7ZN58_PIPKU</name>
<evidence type="ECO:0000256" key="4">
    <source>
        <dbReference type="ARBA" id="ARBA00022606"/>
    </source>
</evidence>
<evidence type="ECO:0000256" key="14">
    <source>
        <dbReference type="SAM" id="Phobius"/>
    </source>
</evidence>
<evidence type="ECO:0000256" key="3">
    <source>
        <dbReference type="ARBA" id="ARBA00022480"/>
    </source>
</evidence>
<dbReference type="FunFam" id="1.20.1070.10:FF:000042">
    <property type="entry name" value="Taste receptor type 2 member 7"/>
    <property type="match status" value="1"/>
</dbReference>
<keyword evidence="9 13" id="KW-0675">Receptor</keyword>
<evidence type="ECO:0000256" key="7">
    <source>
        <dbReference type="ARBA" id="ARBA00023040"/>
    </source>
</evidence>
<comment type="caution">
    <text evidence="15">The sequence shown here is derived from an EMBL/GenBank/DDBJ whole genome shotgun (WGS) entry which is preliminary data.</text>
</comment>
<keyword evidence="16" id="KW-1185">Reference proteome</keyword>
<feature type="transmembrane region" description="Helical" evidence="14">
    <location>
        <begin position="237"/>
        <end position="256"/>
    </location>
</feature>
<comment type="function">
    <text evidence="11">Receptor that may play a role in the perception of bitterness and is gustducin-linked. May play a role in sensing the chemical composition of the gastrointestinal content. The activity of this receptor may stimulate alpha gustducin, mediate PLC-beta-2 activation and lead to the gating of TRPM5.</text>
</comment>
<evidence type="ECO:0000256" key="11">
    <source>
        <dbReference type="ARBA" id="ARBA00024847"/>
    </source>
</evidence>
<evidence type="ECO:0000256" key="5">
    <source>
        <dbReference type="ARBA" id="ARBA00022692"/>
    </source>
</evidence>
<dbReference type="EMBL" id="JACAGB010000003">
    <property type="protein sequence ID" value="KAF6375519.1"/>
    <property type="molecule type" value="Genomic_DNA"/>
</dbReference>
<organism evidence="15 16">
    <name type="scientific">Pipistrellus kuhlii</name>
    <name type="common">Kuhl's pipistrelle</name>
    <dbReference type="NCBI Taxonomy" id="59472"/>
    <lineage>
        <taxon>Eukaryota</taxon>
        <taxon>Metazoa</taxon>
        <taxon>Chordata</taxon>
        <taxon>Craniata</taxon>
        <taxon>Vertebrata</taxon>
        <taxon>Euteleostomi</taxon>
        <taxon>Mammalia</taxon>
        <taxon>Eutheria</taxon>
        <taxon>Laurasiatheria</taxon>
        <taxon>Chiroptera</taxon>
        <taxon>Yangochiroptera</taxon>
        <taxon>Vespertilionidae</taxon>
        <taxon>Pipistrellus</taxon>
    </lineage>
</organism>
<keyword evidence="3 13" id="KW-0919">Taste</keyword>
<comment type="subcellular location">
    <subcellularLocation>
        <location evidence="1 13">Membrane</location>
        <topology evidence="1 13">Multi-pass membrane protein</topology>
    </subcellularLocation>
</comment>
<evidence type="ECO:0000256" key="13">
    <source>
        <dbReference type="RuleBase" id="RU004424"/>
    </source>
</evidence>
<feature type="transmembrane region" description="Helical" evidence="14">
    <location>
        <begin position="180"/>
        <end position="206"/>
    </location>
</feature>